<evidence type="ECO:0000313" key="2">
    <source>
        <dbReference type="Proteomes" id="UP000265520"/>
    </source>
</evidence>
<evidence type="ECO:0000313" key="1">
    <source>
        <dbReference type="EMBL" id="MCI57271.1"/>
    </source>
</evidence>
<reference evidence="1 2" key="1">
    <citation type="journal article" date="2018" name="Front. Plant Sci.">
        <title>Red Clover (Trifolium pratense) and Zigzag Clover (T. medium) - A Picture of Genomic Similarities and Differences.</title>
        <authorList>
            <person name="Dluhosova J."/>
            <person name="Istvanek J."/>
            <person name="Nedelnik J."/>
            <person name="Repkova J."/>
        </authorList>
    </citation>
    <scope>NUCLEOTIDE SEQUENCE [LARGE SCALE GENOMIC DNA]</scope>
    <source>
        <strain evidence="2">cv. 10/8</strain>
        <tissue evidence="1">Leaf</tissue>
    </source>
</reference>
<dbReference type="AlphaFoldDB" id="A0A392T850"/>
<name>A0A392T850_9FABA</name>
<dbReference type="Proteomes" id="UP000265520">
    <property type="component" value="Unassembled WGS sequence"/>
</dbReference>
<organism evidence="1 2">
    <name type="scientific">Trifolium medium</name>
    <dbReference type="NCBI Taxonomy" id="97028"/>
    <lineage>
        <taxon>Eukaryota</taxon>
        <taxon>Viridiplantae</taxon>
        <taxon>Streptophyta</taxon>
        <taxon>Embryophyta</taxon>
        <taxon>Tracheophyta</taxon>
        <taxon>Spermatophyta</taxon>
        <taxon>Magnoliopsida</taxon>
        <taxon>eudicotyledons</taxon>
        <taxon>Gunneridae</taxon>
        <taxon>Pentapetalae</taxon>
        <taxon>rosids</taxon>
        <taxon>fabids</taxon>
        <taxon>Fabales</taxon>
        <taxon>Fabaceae</taxon>
        <taxon>Papilionoideae</taxon>
        <taxon>50 kb inversion clade</taxon>
        <taxon>NPAAA clade</taxon>
        <taxon>Hologalegina</taxon>
        <taxon>IRL clade</taxon>
        <taxon>Trifolieae</taxon>
        <taxon>Trifolium</taxon>
    </lineage>
</organism>
<accession>A0A392T850</accession>
<protein>
    <submittedName>
        <fullName evidence="1">Uncharacterized protein</fullName>
    </submittedName>
</protein>
<dbReference type="EMBL" id="LXQA010526074">
    <property type="protein sequence ID" value="MCI57271.1"/>
    <property type="molecule type" value="Genomic_DNA"/>
</dbReference>
<feature type="non-terminal residue" evidence="1">
    <location>
        <position position="1"/>
    </location>
</feature>
<sequence>IDPTLQNWFYHTWDQNTSNHMAMIAMQESMYNMHLNQQVMNSTDFQAHVAWPGDRPQFMEGVDVADDDEIDVIFFKKHILQM</sequence>
<comment type="caution">
    <text evidence="1">The sequence shown here is derived from an EMBL/GenBank/DDBJ whole genome shotgun (WGS) entry which is preliminary data.</text>
</comment>
<proteinExistence type="predicted"/>
<keyword evidence="2" id="KW-1185">Reference proteome</keyword>